<evidence type="ECO:0000256" key="4">
    <source>
        <dbReference type="ARBA" id="ARBA00023235"/>
    </source>
</evidence>
<evidence type="ECO:0000256" key="3">
    <source>
        <dbReference type="ARBA" id="ARBA00023152"/>
    </source>
</evidence>
<feature type="binding site" evidence="5 7">
    <location>
        <begin position="14"/>
        <end position="21"/>
    </location>
    <ligand>
        <name>substrate</name>
    </ligand>
</feature>
<feature type="binding site" evidence="5 7">
    <location>
        <position position="66"/>
    </location>
    <ligand>
        <name>substrate</name>
    </ligand>
</feature>
<dbReference type="EC" id="5.4.2.11" evidence="5 9"/>
<evidence type="ECO:0000256" key="6">
    <source>
        <dbReference type="PIRSR" id="PIRSR613078-1"/>
    </source>
</evidence>
<feature type="binding site" evidence="5 7">
    <location>
        <position position="104"/>
    </location>
    <ligand>
        <name>substrate</name>
    </ligand>
</feature>
<evidence type="ECO:0000256" key="9">
    <source>
        <dbReference type="RuleBase" id="RU004512"/>
    </source>
</evidence>
<evidence type="ECO:0000256" key="7">
    <source>
        <dbReference type="PIRSR" id="PIRSR613078-2"/>
    </source>
</evidence>
<dbReference type="InterPro" id="IPR005952">
    <property type="entry name" value="Phosphogly_mut1"/>
</dbReference>
<dbReference type="SUPFAM" id="SSF53254">
    <property type="entry name" value="Phosphoglycerate mutase-like"/>
    <property type="match status" value="1"/>
</dbReference>
<evidence type="ECO:0000256" key="1">
    <source>
        <dbReference type="ARBA" id="ARBA00006717"/>
    </source>
</evidence>
<feature type="active site" description="Tele-phosphohistidine intermediate" evidence="5 6">
    <location>
        <position position="15"/>
    </location>
</feature>
<evidence type="ECO:0000313" key="11">
    <source>
        <dbReference type="Proteomes" id="UP000198804"/>
    </source>
</evidence>
<keyword evidence="11" id="KW-1185">Reference proteome</keyword>
<feature type="active site" description="Proton donor/acceptor" evidence="5 6">
    <location>
        <position position="93"/>
    </location>
</feature>
<proteinExistence type="inferred from homology"/>
<dbReference type="Gene3D" id="3.40.50.1240">
    <property type="entry name" value="Phosphoglycerate mutase-like"/>
    <property type="match status" value="1"/>
</dbReference>
<keyword evidence="3 5" id="KW-0324">Glycolysis</keyword>
<dbReference type="Pfam" id="PF00300">
    <property type="entry name" value="His_Phos_1"/>
    <property type="match status" value="1"/>
</dbReference>
<dbReference type="Proteomes" id="UP000198804">
    <property type="component" value="Unassembled WGS sequence"/>
</dbReference>
<accession>A0A1I4MLP4</accession>
<dbReference type="PROSITE" id="PS00175">
    <property type="entry name" value="PG_MUTASE"/>
    <property type="match status" value="1"/>
</dbReference>
<name>A0A1I4MLP4_9HYPH</name>
<evidence type="ECO:0000313" key="10">
    <source>
        <dbReference type="EMBL" id="SFM03965.1"/>
    </source>
</evidence>
<feature type="binding site" evidence="5 7">
    <location>
        <begin position="27"/>
        <end position="28"/>
    </location>
    <ligand>
        <name>substrate</name>
    </ligand>
</feature>
<dbReference type="SMART" id="SM00855">
    <property type="entry name" value="PGAM"/>
    <property type="match status" value="1"/>
</dbReference>
<dbReference type="RefSeq" id="WP_091951967.1">
    <property type="nucleotide sequence ID" value="NZ_FOSV01000040.1"/>
</dbReference>
<organism evidence="10 11">
    <name type="scientific">Methylorubrum salsuginis</name>
    <dbReference type="NCBI Taxonomy" id="414703"/>
    <lineage>
        <taxon>Bacteria</taxon>
        <taxon>Pseudomonadati</taxon>
        <taxon>Pseudomonadota</taxon>
        <taxon>Alphaproteobacteria</taxon>
        <taxon>Hyphomicrobiales</taxon>
        <taxon>Methylobacteriaceae</taxon>
        <taxon>Methylorubrum</taxon>
    </lineage>
</organism>
<reference evidence="11" key="1">
    <citation type="submission" date="2016-10" db="EMBL/GenBank/DDBJ databases">
        <authorList>
            <person name="Varghese N."/>
            <person name="Submissions S."/>
        </authorList>
    </citation>
    <scope>NUCLEOTIDE SEQUENCE [LARGE SCALE GENOMIC DNA]</scope>
    <source>
        <strain evidence="11">CGMCC 1.6474</strain>
    </source>
</reference>
<protein>
    <recommendedName>
        <fullName evidence="5 9">2,3-bisphosphoglycerate-dependent phosphoglycerate mutase</fullName>
        <shortName evidence="5">BPG-dependent PGAM</shortName>
        <shortName evidence="5">PGAM</shortName>
        <shortName evidence="5">Phosphoglyceromutase</shortName>
        <shortName evidence="5">dPGM</shortName>
        <ecNumber evidence="5 9">5.4.2.11</ecNumber>
    </recommendedName>
</protein>
<comment type="caution">
    <text evidence="5">Lacks conserved residue(s) required for the propagation of feature annotation.</text>
</comment>
<dbReference type="EMBL" id="FOSV01000040">
    <property type="protein sequence ID" value="SFM03965.1"/>
    <property type="molecule type" value="Genomic_DNA"/>
</dbReference>
<dbReference type="InterPro" id="IPR013078">
    <property type="entry name" value="His_Pase_superF_clade-1"/>
</dbReference>
<dbReference type="CDD" id="cd07067">
    <property type="entry name" value="HP_PGM_like"/>
    <property type="match status" value="1"/>
</dbReference>
<comment type="catalytic activity">
    <reaction evidence="5 9">
        <text>(2R)-2-phosphoglycerate = (2R)-3-phosphoglycerate</text>
        <dbReference type="Rhea" id="RHEA:15901"/>
        <dbReference type="ChEBI" id="CHEBI:58272"/>
        <dbReference type="ChEBI" id="CHEBI:58289"/>
        <dbReference type="EC" id="5.4.2.11"/>
    </reaction>
</comment>
<keyword evidence="2 5" id="KW-0312">Gluconeogenesis</keyword>
<keyword evidence="4 5" id="KW-0413">Isomerase</keyword>
<feature type="site" description="Transition state stabilizer" evidence="5 8">
    <location>
        <position position="163"/>
    </location>
</feature>
<evidence type="ECO:0000256" key="2">
    <source>
        <dbReference type="ARBA" id="ARBA00022432"/>
    </source>
</evidence>
<dbReference type="HAMAP" id="MF_01039">
    <property type="entry name" value="PGAM_GpmA"/>
    <property type="match status" value="1"/>
</dbReference>
<sequence>MDGIKRAPALVLMRHGQSEDNARDLFSGVRDPALTPRGVGEAQAAGRALKERGLHFDIAFTSRLQRARTTLALLLAELGQPDLPVVADAALNERDYGALAGLNKTQARAQFGVEQVRSWRKSYAAVPPGGESLAMAAERVWPFFEGTIVPRLRAGASVLVVAHGNSLRALLVQLDGIAPEAIEEVNLGTAEFLVYGPRPDGGWARIPASSLKDRPGYGIQDDPLAY</sequence>
<dbReference type="AlphaFoldDB" id="A0A1I4MLP4"/>
<comment type="similarity">
    <text evidence="1 5">Belongs to the phosphoglycerate mutase family. BPG-dependent PGAM subfamily.</text>
</comment>
<dbReference type="InterPro" id="IPR001345">
    <property type="entry name" value="PG/BPGM_mutase_AS"/>
</dbReference>
<comment type="subunit">
    <text evidence="5">Homodimer.</text>
</comment>
<dbReference type="InterPro" id="IPR029033">
    <property type="entry name" value="His_PPase_superfam"/>
</dbReference>
<dbReference type="OrthoDB" id="9781415at2"/>
<dbReference type="PANTHER" id="PTHR11931">
    <property type="entry name" value="PHOSPHOGLYCERATE MUTASE"/>
    <property type="match status" value="1"/>
</dbReference>
<evidence type="ECO:0000256" key="8">
    <source>
        <dbReference type="PIRSR" id="PIRSR613078-3"/>
    </source>
</evidence>
<feature type="binding site" evidence="5 7">
    <location>
        <begin position="93"/>
        <end position="96"/>
    </location>
    <ligand>
        <name>substrate</name>
    </ligand>
</feature>
<comment type="function">
    <text evidence="5 9">Catalyzes the interconversion of 2-phosphoglycerate and 3-phosphoglycerate.</text>
</comment>
<dbReference type="STRING" id="414703.SAMN04488125_1405"/>
<evidence type="ECO:0000256" key="5">
    <source>
        <dbReference type="HAMAP-Rule" id="MF_01039"/>
    </source>
</evidence>
<dbReference type="GO" id="GO:0006094">
    <property type="term" value="P:gluconeogenesis"/>
    <property type="evidence" value="ECO:0007669"/>
    <property type="project" value="UniProtKB-UniRule"/>
</dbReference>
<dbReference type="GO" id="GO:0006096">
    <property type="term" value="P:glycolytic process"/>
    <property type="evidence" value="ECO:0007669"/>
    <property type="project" value="UniProtKB-UniRule"/>
</dbReference>
<dbReference type="UniPathway" id="UPA00109">
    <property type="reaction ID" value="UER00186"/>
</dbReference>
<gene>
    <name evidence="5" type="primary">gpmA</name>
    <name evidence="10" type="ORF">SAMN04488125_1405</name>
</gene>
<dbReference type="NCBIfam" id="TIGR01258">
    <property type="entry name" value="pgm_1"/>
    <property type="match status" value="1"/>
</dbReference>
<comment type="pathway">
    <text evidence="5 9">Carbohydrate degradation; glycolysis; pyruvate from D-glyceraldehyde 3-phosphate: step 3/5.</text>
</comment>
<feature type="binding site" evidence="5 7">
    <location>
        <begin position="164"/>
        <end position="165"/>
    </location>
    <ligand>
        <name>substrate</name>
    </ligand>
</feature>
<dbReference type="GO" id="GO:0004619">
    <property type="term" value="F:phosphoglycerate mutase activity"/>
    <property type="evidence" value="ECO:0007669"/>
    <property type="project" value="UniProtKB-UniRule"/>
</dbReference>